<dbReference type="RefSeq" id="WP_042230548.1">
    <property type="nucleotide sequence ID" value="NZ_CP026520.1"/>
</dbReference>
<dbReference type="InterPro" id="IPR024078">
    <property type="entry name" value="LmbE-like_dom_sf"/>
</dbReference>
<name>A0A410X276_9BACL</name>
<organism evidence="2 3">
    <name type="scientific">Paenibacillus chitinolyticus</name>
    <dbReference type="NCBI Taxonomy" id="79263"/>
    <lineage>
        <taxon>Bacteria</taxon>
        <taxon>Bacillati</taxon>
        <taxon>Bacillota</taxon>
        <taxon>Bacilli</taxon>
        <taxon>Bacillales</taxon>
        <taxon>Paenibacillaceae</taxon>
        <taxon>Paenibacillus</taxon>
    </lineage>
</organism>
<dbReference type="Pfam" id="PF02585">
    <property type="entry name" value="PIG-L"/>
    <property type="match status" value="1"/>
</dbReference>
<reference evidence="2 3" key="1">
    <citation type="submission" date="2018-01" db="EMBL/GenBank/DDBJ databases">
        <title>The whole genome sequencing and assembly of Paenibacillus chitinolyticus KCCM 41400 strain.</title>
        <authorList>
            <person name="Kim J.-Y."/>
            <person name="Park M.-K."/>
            <person name="Lee Y.-J."/>
            <person name="Yi H."/>
            <person name="Bahn Y.-S."/>
            <person name="Kim J.F."/>
            <person name="Lee D.-W."/>
        </authorList>
    </citation>
    <scope>NUCLEOTIDE SEQUENCE [LARGE SCALE GENOMIC DNA]</scope>
    <source>
        <strain evidence="2 3">KCCM 41400</strain>
    </source>
</reference>
<dbReference type="PANTHER" id="PTHR12993:SF11">
    <property type="entry name" value="N-ACETYLGLUCOSAMINYL-PHOSPHATIDYLINOSITOL DE-N-ACETYLASE"/>
    <property type="match status" value="1"/>
</dbReference>
<dbReference type="Gene3D" id="3.40.50.10320">
    <property type="entry name" value="LmbE-like"/>
    <property type="match status" value="1"/>
</dbReference>
<evidence type="ECO:0000313" key="2">
    <source>
        <dbReference type="EMBL" id="QAV20709.1"/>
    </source>
</evidence>
<reference evidence="1 4" key="2">
    <citation type="submission" date="2022-05" db="EMBL/GenBank/DDBJ databases">
        <title>Genome Sequencing of Bee-Associated Microbes.</title>
        <authorList>
            <person name="Dunlap C."/>
        </authorList>
    </citation>
    <scope>NUCLEOTIDE SEQUENCE [LARGE SCALE GENOMIC DNA]</scope>
    <source>
        <strain evidence="1 4">NRRL B-23120</strain>
    </source>
</reference>
<evidence type="ECO:0000313" key="3">
    <source>
        <dbReference type="Proteomes" id="UP000288943"/>
    </source>
</evidence>
<dbReference type="GeneID" id="95377999"/>
<proteinExistence type="predicted"/>
<protein>
    <submittedName>
        <fullName evidence="2">PIG-L family deacetylase</fullName>
    </submittedName>
</protein>
<dbReference type="OrthoDB" id="9790023at2"/>
<accession>A0A410X276</accession>
<dbReference type="InterPro" id="IPR003737">
    <property type="entry name" value="GlcNAc_PI_deacetylase-related"/>
</dbReference>
<dbReference type="AlphaFoldDB" id="A0A410X276"/>
<dbReference type="EMBL" id="JAMDMJ010000022">
    <property type="protein sequence ID" value="MCY9597512.1"/>
    <property type="molecule type" value="Genomic_DNA"/>
</dbReference>
<sequence>MRKTLLFVFAHPDDESFACGGTMAKYAESGHAVHLACATSGCKGKTGEYTFTCREEIAVYREGELRRAAAVLGVERVHFYRYPDGDLAEVREDLLAARVAATILDLQPHLVVTFPPDGVTGHPDHIAISKAVLRAVKELDAEGGAAPDLYYASIPNYYDHCGDCGPSECCPITARVNISEFRSRKGEALQAHKSQVYSVDRAYPGVMHGDYSVIGPYEYFTLVRRGGQSTGLNKCAGEIPVVELV</sequence>
<dbReference type="Proteomes" id="UP001527202">
    <property type="component" value="Unassembled WGS sequence"/>
</dbReference>
<dbReference type="Proteomes" id="UP000288943">
    <property type="component" value="Chromosome"/>
</dbReference>
<dbReference type="EMBL" id="CP026520">
    <property type="protein sequence ID" value="QAV20709.1"/>
    <property type="molecule type" value="Genomic_DNA"/>
</dbReference>
<dbReference type="KEGG" id="pchi:PC41400_24715"/>
<keyword evidence="4" id="KW-1185">Reference proteome</keyword>
<evidence type="ECO:0000313" key="4">
    <source>
        <dbReference type="Proteomes" id="UP001527202"/>
    </source>
</evidence>
<gene>
    <name evidence="1" type="ORF">M5X16_17255</name>
    <name evidence="2" type="ORF">PC41400_24715</name>
</gene>
<dbReference type="GO" id="GO:0016811">
    <property type="term" value="F:hydrolase activity, acting on carbon-nitrogen (but not peptide) bonds, in linear amides"/>
    <property type="evidence" value="ECO:0007669"/>
    <property type="project" value="TreeGrafter"/>
</dbReference>
<evidence type="ECO:0000313" key="1">
    <source>
        <dbReference type="EMBL" id="MCY9597512.1"/>
    </source>
</evidence>
<dbReference type="PANTHER" id="PTHR12993">
    <property type="entry name" value="N-ACETYLGLUCOSAMINYL-PHOSPHATIDYLINOSITOL DE-N-ACETYLASE-RELATED"/>
    <property type="match status" value="1"/>
</dbReference>
<dbReference type="SUPFAM" id="SSF102588">
    <property type="entry name" value="LmbE-like"/>
    <property type="match status" value="1"/>
</dbReference>